<protein>
    <submittedName>
        <fullName evidence="1">DUF370 domain-containing protein</fullName>
    </submittedName>
</protein>
<dbReference type="NCBIfam" id="NF046065">
    <property type="entry name" value="MtxRegRemB"/>
    <property type="match status" value="1"/>
</dbReference>
<reference evidence="1 2" key="1">
    <citation type="journal article" date="2021" name="Sci. Rep.">
        <title>The distribution of antibiotic resistance genes in chicken gut microbiota commensals.</title>
        <authorList>
            <person name="Juricova H."/>
            <person name="Matiasovicova J."/>
            <person name="Kubasova T."/>
            <person name="Cejkova D."/>
            <person name="Rychlik I."/>
        </authorList>
    </citation>
    <scope>NUCLEOTIDE SEQUENCE [LARGE SCALE GENOMIC DNA]</scope>
    <source>
        <strain evidence="1 2">An564</strain>
    </source>
</reference>
<comment type="caution">
    <text evidence="1">The sequence shown here is derived from an EMBL/GenBank/DDBJ whole genome shotgun (WGS) entry which is preliminary data.</text>
</comment>
<keyword evidence="2" id="KW-1185">Reference proteome</keyword>
<dbReference type="RefSeq" id="WP_177503897.1">
    <property type="nucleotide sequence ID" value="NZ_JACSNR010000003.1"/>
</dbReference>
<name>A0ABS2GK63_9FIRM</name>
<dbReference type="EMBL" id="JACSNR010000003">
    <property type="protein sequence ID" value="MBM6922890.1"/>
    <property type="molecule type" value="Genomic_DNA"/>
</dbReference>
<dbReference type="Pfam" id="PF04025">
    <property type="entry name" value="RemA-like"/>
    <property type="match status" value="1"/>
</dbReference>
<evidence type="ECO:0000313" key="2">
    <source>
        <dbReference type="Proteomes" id="UP000724149"/>
    </source>
</evidence>
<gene>
    <name evidence="1" type="ORF">H9X81_04180</name>
</gene>
<accession>A0ABS2GK63</accession>
<dbReference type="InterPro" id="IPR007169">
    <property type="entry name" value="RemA-like"/>
</dbReference>
<sequence length="89" mass="9886">MYLHLDTNTVICTREIVAILDIENSSVSKITREFFAAAQSRGEIIYLSGTELPKSFLLCESDGVGRVYVSHLAPSTLRRRVENTAAALR</sequence>
<organism evidence="1 2">
    <name type="scientific">Hydrogenoanaerobacterium saccharovorans</name>
    <dbReference type="NCBI Taxonomy" id="474960"/>
    <lineage>
        <taxon>Bacteria</taxon>
        <taxon>Bacillati</taxon>
        <taxon>Bacillota</taxon>
        <taxon>Clostridia</taxon>
        <taxon>Eubacteriales</taxon>
        <taxon>Oscillospiraceae</taxon>
        <taxon>Hydrogenoanaerobacterium</taxon>
    </lineage>
</organism>
<evidence type="ECO:0000313" key="1">
    <source>
        <dbReference type="EMBL" id="MBM6922890.1"/>
    </source>
</evidence>
<dbReference type="Proteomes" id="UP000724149">
    <property type="component" value="Unassembled WGS sequence"/>
</dbReference>
<proteinExistence type="predicted"/>